<sequence>MRTTSIEAIQDTDTGKRGRVVEVTVGERPASETVASCLDIAPGDPVLCRSRRFAVEQRPVQLADSFYPVGMVRATPIVYTDTGPGGVYARLAEIGREPIRFTERLHARMPFPAERTALELPGGTPVIAITRTAYDAEDRCVEVTEMILDSSAYELEYHASIQSPVFIGRGLQGRPSEFACLSRQPRRGRR</sequence>
<dbReference type="InterPro" id="IPR011663">
    <property type="entry name" value="UTRA"/>
</dbReference>
<dbReference type="EMBL" id="JAGFNP010000007">
    <property type="protein sequence ID" value="MBO3733968.1"/>
    <property type="molecule type" value="Genomic_DNA"/>
</dbReference>
<comment type="caution">
    <text evidence="2">The sequence shown here is derived from an EMBL/GenBank/DDBJ whole genome shotgun (WGS) entry which is preliminary data.</text>
</comment>
<evidence type="ECO:0000259" key="1">
    <source>
        <dbReference type="SMART" id="SM00866"/>
    </source>
</evidence>
<dbReference type="SUPFAM" id="SSF64288">
    <property type="entry name" value="Chorismate lyase-like"/>
    <property type="match status" value="1"/>
</dbReference>
<reference evidence="2 3" key="1">
    <citation type="submission" date="2021-03" db="EMBL/GenBank/DDBJ databases">
        <title>Glycomyces sp. nov., a novel actinomycete isolated from soil.</title>
        <authorList>
            <person name="Yang X."/>
            <person name="Xu X."/>
        </authorList>
    </citation>
    <scope>NUCLEOTIDE SEQUENCE [LARGE SCALE GENOMIC DNA]</scope>
    <source>
        <strain evidence="2 3">NEAU-S30</strain>
    </source>
</reference>
<dbReference type="Proteomes" id="UP000681341">
    <property type="component" value="Unassembled WGS sequence"/>
</dbReference>
<organism evidence="2 3">
    <name type="scientific">Glycomyces niveus</name>
    <dbReference type="NCBI Taxonomy" id="2820287"/>
    <lineage>
        <taxon>Bacteria</taxon>
        <taxon>Bacillati</taxon>
        <taxon>Actinomycetota</taxon>
        <taxon>Actinomycetes</taxon>
        <taxon>Glycomycetales</taxon>
        <taxon>Glycomycetaceae</taxon>
        <taxon>Glycomyces</taxon>
    </lineage>
</organism>
<evidence type="ECO:0000313" key="2">
    <source>
        <dbReference type="EMBL" id="MBO3733968.1"/>
    </source>
</evidence>
<proteinExistence type="predicted"/>
<dbReference type="RefSeq" id="WP_208496997.1">
    <property type="nucleotide sequence ID" value="NZ_JAGFNP010000007.1"/>
</dbReference>
<dbReference type="InterPro" id="IPR028978">
    <property type="entry name" value="Chorismate_lyase_/UTRA_dom_sf"/>
</dbReference>
<keyword evidence="3" id="KW-1185">Reference proteome</keyword>
<gene>
    <name evidence="2" type="ORF">J5V16_14160</name>
</gene>
<dbReference type="SMART" id="SM00866">
    <property type="entry name" value="UTRA"/>
    <property type="match status" value="1"/>
</dbReference>
<protein>
    <submittedName>
        <fullName evidence="2">UTRA domain-containing protein</fullName>
    </submittedName>
</protein>
<dbReference type="PANTHER" id="PTHR44846:SF17">
    <property type="entry name" value="GNTR-FAMILY TRANSCRIPTIONAL REGULATOR"/>
    <property type="match status" value="1"/>
</dbReference>
<accession>A0ABS3U877</accession>
<dbReference type="Gene3D" id="3.40.1410.10">
    <property type="entry name" value="Chorismate lyase-like"/>
    <property type="match status" value="1"/>
</dbReference>
<dbReference type="Pfam" id="PF07702">
    <property type="entry name" value="UTRA"/>
    <property type="match status" value="1"/>
</dbReference>
<evidence type="ECO:0000313" key="3">
    <source>
        <dbReference type="Proteomes" id="UP000681341"/>
    </source>
</evidence>
<dbReference type="PANTHER" id="PTHR44846">
    <property type="entry name" value="MANNOSYL-D-GLYCERATE TRANSPORT/METABOLISM SYSTEM REPRESSOR MNGR-RELATED"/>
    <property type="match status" value="1"/>
</dbReference>
<name>A0ABS3U877_9ACTN</name>
<feature type="domain" description="UbiC transcription regulator-associated" evidence="1">
    <location>
        <begin position="13"/>
        <end position="154"/>
    </location>
</feature>
<dbReference type="InterPro" id="IPR050679">
    <property type="entry name" value="Bact_HTH_transcr_reg"/>
</dbReference>